<dbReference type="OrthoDB" id="4246007at2"/>
<dbReference type="PANTHER" id="PTHR43476">
    <property type="entry name" value="3-(3-HYDROXY-PHENYL)PROPIONATE/3-HYDROXYCINNAMIC ACID HYDROXYLASE"/>
    <property type="match status" value="1"/>
</dbReference>
<protein>
    <recommendedName>
        <fullName evidence="2">FAD-binding domain-containing protein</fullName>
    </recommendedName>
</protein>
<dbReference type="InterPro" id="IPR036188">
    <property type="entry name" value="FAD/NAD-bd_sf"/>
</dbReference>
<sequence>MTDVLIVGAGPVGMLLAGLLTREGVDVEVYERRPTPGDGTRAIGLHAPVLAALEAPGLTDELLASAVRVDRGEARAGGDLLGTVRFDRLRARFPFVATLPQADTERILAARAPEPLRGARVMALDPRADHVRVRAGVGGRPTELAAPIVVVASGAWGRDLVYRPGALARHEYPDRYLMTDAAAPADDDPTTARVHLDRDGVMESFPLPGGIRRYVAWDRNAPDAVEADAPEDTDTDRAQRLRDAVARRGEPDAAAQITTATAFGVRRVIAPALRRGRLLVVGDAAHEVSPIGGQGMNLGLLDAATLAPLLTSWVRSGAAPEAALARWEQRRVASARHAARLAALNTALGRPLGPRADALRRAAVRTILGPAAGQTFARAYAMGFDRDA</sequence>
<keyword evidence="1" id="KW-0560">Oxidoreductase</keyword>
<gene>
    <name evidence="3" type="ORF">XI38_03400</name>
</gene>
<dbReference type="GO" id="GO:0071949">
    <property type="term" value="F:FAD binding"/>
    <property type="evidence" value="ECO:0007669"/>
    <property type="project" value="InterPro"/>
</dbReference>
<dbReference type="EMBL" id="LAVO01000003">
    <property type="protein sequence ID" value="KOS11616.1"/>
    <property type="molecule type" value="Genomic_DNA"/>
</dbReference>
<name>A0A0M8MFU6_9MICO</name>
<evidence type="ECO:0000313" key="3">
    <source>
        <dbReference type="EMBL" id="KOS11616.1"/>
    </source>
</evidence>
<evidence type="ECO:0000256" key="1">
    <source>
        <dbReference type="ARBA" id="ARBA00023002"/>
    </source>
</evidence>
<dbReference type="Pfam" id="PF01494">
    <property type="entry name" value="FAD_binding_3"/>
    <property type="match status" value="1"/>
</dbReference>
<comment type="caution">
    <text evidence="3">The sequence shown here is derived from an EMBL/GenBank/DDBJ whole genome shotgun (WGS) entry which is preliminary data.</text>
</comment>
<dbReference type="Proteomes" id="UP000037737">
    <property type="component" value="Unassembled WGS sequence"/>
</dbReference>
<dbReference type="Gene3D" id="3.30.70.2450">
    <property type="match status" value="1"/>
</dbReference>
<accession>A0A0M8MFU6</accession>
<organism evidence="3 4">
    <name type="scientific">Microbacterium aurantiacum</name>
    <dbReference type="NCBI Taxonomy" id="162393"/>
    <lineage>
        <taxon>Bacteria</taxon>
        <taxon>Bacillati</taxon>
        <taxon>Actinomycetota</taxon>
        <taxon>Actinomycetes</taxon>
        <taxon>Micrococcales</taxon>
        <taxon>Microbacteriaceae</taxon>
        <taxon>Microbacterium</taxon>
    </lineage>
</organism>
<evidence type="ECO:0000313" key="4">
    <source>
        <dbReference type="Proteomes" id="UP000037737"/>
    </source>
</evidence>
<dbReference type="PANTHER" id="PTHR43476:SF3">
    <property type="entry name" value="FAD-BINDING MONOOXYGENASE"/>
    <property type="match status" value="1"/>
</dbReference>
<keyword evidence="4" id="KW-1185">Reference proteome</keyword>
<evidence type="ECO:0000259" key="2">
    <source>
        <dbReference type="Pfam" id="PF01494"/>
    </source>
</evidence>
<dbReference type="KEGG" id="mcw:A8L33_02800"/>
<feature type="domain" description="FAD-binding" evidence="2">
    <location>
        <begin position="2"/>
        <end position="340"/>
    </location>
</feature>
<dbReference type="InterPro" id="IPR002938">
    <property type="entry name" value="FAD-bd"/>
</dbReference>
<dbReference type="GO" id="GO:0019622">
    <property type="term" value="P:3-(3-hydroxy)phenylpropionate catabolic process"/>
    <property type="evidence" value="ECO:0007669"/>
    <property type="project" value="TreeGrafter"/>
</dbReference>
<dbReference type="InterPro" id="IPR050631">
    <property type="entry name" value="PheA/TfdB_FAD_monoxygenase"/>
</dbReference>
<reference evidence="3" key="1">
    <citation type="submission" date="2015-04" db="EMBL/GenBank/DDBJ databases">
        <title>Complete genome sequence of Microbacterium chocolatum SIT 101, a bacterium enantioselectively hydrolyzing mesomeric diesters.</title>
        <authorList>
            <person name="Li X."/>
            <person name="Xu Y."/>
        </authorList>
    </citation>
    <scope>NUCLEOTIDE SEQUENCE [LARGE SCALE GENOMIC DNA]</scope>
    <source>
        <strain evidence="3">SIT 101</strain>
    </source>
</reference>
<dbReference type="AlphaFoldDB" id="A0A0M8MFU6"/>
<proteinExistence type="predicted"/>
<dbReference type="Gene3D" id="3.50.50.60">
    <property type="entry name" value="FAD/NAD(P)-binding domain"/>
    <property type="match status" value="1"/>
</dbReference>
<dbReference type="SUPFAM" id="SSF51905">
    <property type="entry name" value="FAD/NAD(P)-binding domain"/>
    <property type="match status" value="1"/>
</dbReference>
<dbReference type="PATRIC" id="fig|84292.3.peg.707"/>
<dbReference type="PRINTS" id="PR00420">
    <property type="entry name" value="RNGMNOXGNASE"/>
</dbReference>
<dbReference type="GO" id="GO:0008688">
    <property type="term" value="F:3-(3-hydroxyphenyl)propionate hydroxylase activity"/>
    <property type="evidence" value="ECO:0007669"/>
    <property type="project" value="TreeGrafter"/>
</dbReference>